<dbReference type="InterPro" id="IPR001214">
    <property type="entry name" value="SET_dom"/>
</dbReference>
<evidence type="ECO:0000313" key="2">
    <source>
        <dbReference type="EMBL" id="PNS21470.1"/>
    </source>
</evidence>
<keyword evidence="3" id="KW-1185">Reference proteome</keyword>
<dbReference type="STRING" id="2082308.A0A2K1R2G8"/>
<dbReference type="InterPro" id="IPR046341">
    <property type="entry name" value="SET_dom_sf"/>
</dbReference>
<dbReference type="PANTHER" id="PTHR12197">
    <property type="entry name" value="HISTONE-LYSINE N-METHYLTRANSFERASE SMYD"/>
    <property type="match status" value="1"/>
</dbReference>
<dbReference type="Pfam" id="PF00856">
    <property type="entry name" value="SET"/>
    <property type="match status" value="1"/>
</dbReference>
<accession>A0A2K1R2G8</accession>
<evidence type="ECO:0000313" key="3">
    <source>
        <dbReference type="Proteomes" id="UP000243797"/>
    </source>
</evidence>
<dbReference type="Gene3D" id="6.10.140.2220">
    <property type="match status" value="1"/>
</dbReference>
<dbReference type="Gene3D" id="2.170.270.10">
    <property type="entry name" value="SET domain"/>
    <property type="match status" value="2"/>
</dbReference>
<dbReference type="PROSITE" id="PS50280">
    <property type="entry name" value="SET"/>
    <property type="match status" value="1"/>
</dbReference>
<dbReference type="Gene3D" id="1.10.220.160">
    <property type="match status" value="1"/>
</dbReference>
<proteinExistence type="predicted"/>
<dbReference type="PANTHER" id="PTHR12197:SF273">
    <property type="entry name" value="MYND-TYPE ZINC FINGER PROTEIN SAMB"/>
    <property type="match status" value="1"/>
</dbReference>
<dbReference type="OrthoDB" id="438641at2759"/>
<reference evidence="2 3" key="1">
    <citation type="submission" date="2017-06" db="EMBL/GenBank/DDBJ databases">
        <title>Draft genome sequence of a variant of Elsinoe murrayae.</title>
        <authorList>
            <person name="Cheng Q."/>
        </authorList>
    </citation>
    <scope>NUCLEOTIDE SEQUENCE [LARGE SCALE GENOMIC DNA]</scope>
    <source>
        <strain evidence="2 3">CQ-2017a</strain>
    </source>
</reference>
<evidence type="ECO:0000259" key="1">
    <source>
        <dbReference type="PROSITE" id="PS50280"/>
    </source>
</evidence>
<dbReference type="Proteomes" id="UP000243797">
    <property type="component" value="Unassembled WGS sequence"/>
</dbReference>
<dbReference type="EMBL" id="NKHZ01000011">
    <property type="protein sequence ID" value="PNS21470.1"/>
    <property type="molecule type" value="Genomic_DNA"/>
</dbReference>
<dbReference type="InParanoid" id="A0A2K1R2G8"/>
<dbReference type="InterPro" id="IPR050869">
    <property type="entry name" value="H3K4_H4K5_MeTrfase"/>
</dbReference>
<comment type="caution">
    <text evidence="2">The sequence shown here is derived from an EMBL/GenBank/DDBJ whole genome shotgun (WGS) entry which is preliminary data.</text>
</comment>
<dbReference type="GO" id="GO:0005634">
    <property type="term" value="C:nucleus"/>
    <property type="evidence" value="ECO:0007669"/>
    <property type="project" value="TreeGrafter"/>
</dbReference>
<protein>
    <submittedName>
        <fullName evidence="2">GTPase-activating protein gyp3</fullName>
    </submittedName>
</protein>
<gene>
    <name evidence="2" type="ORF">CAC42_1249</name>
</gene>
<dbReference type="AlphaFoldDB" id="A0A2K1R2G8"/>
<dbReference type="SUPFAM" id="SSF82199">
    <property type="entry name" value="SET domain"/>
    <property type="match status" value="1"/>
</dbReference>
<feature type="domain" description="SET" evidence="1">
    <location>
        <begin position="245"/>
        <end position="557"/>
    </location>
</feature>
<name>A0A2K1R2G8_9PEZI</name>
<organism evidence="2 3">
    <name type="scientific">Sphaceloma murrayae</name>
    <dbReference type="NCBI Taxonomy" id="2082308"/>
    <lineage>
        <taxon>Eukaryota</taxon>
        <taxon>Fungi</taxon>
        <taxon>Dikarya</taxon>
        <taxon>Ascomycota</taxon>
        <taxon>Pezizomycotina</taxon>
        <taxon>Dothideomycetes</taxon>
        <taxon>Dothideomycetidae</taxon>
        <taxon>Myriangiales</taxon>
        <taxon>Elsinoaceae</taxon>
        <taxon>Sphaceloma</taxon>
    </lineage>
</organism>
<sequence>MYENVNNPQLRSLLIQLHHVHEWLDRLPYSIQLYIKASDIYSRLGYPDLAVGAAYKALLLVDAIEDDCDEFHREAIANARDSLVQLPAELMSTTPATNSETLKALPLEDPGAKDKCESHEPPTVASNIVEWVGEALKPFLHLVLAENLLHCGCYRSAFQQCQRGLQQSSSDKALLSAREAVFQAVRLHFERSGEARPEPLESDQDAWPDAGLVRRENYPWNDYHPDRFSQDSLDLLNQEMSRWAPKLEVKAVDLPALLVDSPETTSKQLGVFAREDLHPGDIILDEVSLLTANNRLLDPLCDACGVDIEAEAEKVDGGVTCDECYTVFCSEKCLEAANDTYHPAVCDRGIDAVARDVPPAQAADSLYLLLLVRSLAMATTQELHPLNLRETKFIWGDYHALDLPNYWQPATCTNPFSSLPRALPFNYSLSVLLPFDILTKMDINIFTSHRDYDVWIFNTLYAKFRGTASARFSKAAQAKGGLKLGRRMQGPEVSAVHPCWCLANHSCDPNVAWEWGGQVQFKVREERVKWDGHGRGETKAVASAGIRKGEEVLNHYCDVRLSVDERRGWAKGALGGNCRCDRCKWEAGEE</sequence>